<evidence type="ECO:0000313" key="2">
    <source>
        <dbReference type="EMBL" id="GBP19757.1"/>
    </source>
</evidence>
<feature type="compositionally biased region" description="Polar residues" evidence="1">
    <location>
        <begin position="7"/>
        <end position="23"/>
    </location>
</feature>
<sequence length="161" mass="18313">MNRHYRPQNSNKATDSGKNQFSTKKGDVVNCEEPIDSHVVCCNFKFSSRLLVLTKPYMRTFDSCQSSLSLFRKRGDLPTHHQHKNNTLYLFCVDDVTTITSHDSTPHVFSLGTTSHLLGVEPAHHVDEPVAEPVPSVEELKYDSQTKIRLKYKHTEALTAR</sequence>
<dbReference type="EMBL" id="BGZK01000111">
    <property type="protein sequence ID" value="GBP19757.1"/>
    <property type="molecule type" value="Genomic_DNA"/>
</dbReference>
<organism evidence="2 3">
    <name type="scientific">Eumeta variegata</name>
    <name type="common">Bagworm moth</name>
    <name type="synonym">Eumeta japonica</name>
    <dbReference type="NCBI Taxonomy" id="151549"/>
    <lineage>
        <taxon>Eukaryota</taxon>
        <taxon>Metazoa</taxon>
        <taxon>Ecdysozoa</taxon>
        <taxon>Arthropoda</taxon>
        <taxon>Hexapoda</taxon>
        <taxon>Insecta</taxon>
        <taxon>Pterygota</taxon>
        <taxon>Neoptera</taxon>
        <taxon>Endopterygota</taxon>
        <taxon>Lepidoptera</taxon>
        <taxon>Glossata</taxon>
        <taxon>Ditrysia</taxon>
        <taxon>Tineoidea</taxon>
        <taxon>Psychidae</taxon>
        <taxon>Oiketicinae</taxon>
        <taxon>Eumeta</taxon>
    </lineage>
</organism>
<comment type="caution">
    <text evidence="2">The sequence shown here is derived from an EMBL/GenBank/DDBJ whole genome shotgun (WGS) entry which is preliminary data.</text>
</comment>
<protein>
    <submittedName>
        <fullName evidence="2">Uncharacterized protein</fullName>
    </submittedName>
</protein>
<keyword evidence="3" id="KW-1185">Reference proteome</keyword>
<proteinExistence type="predicted"/>
<evidence type="ECO:0000256" key="1">
    <source>
        <dbReference type="SAM" id="MobiDB-lite"/>
    </source>
</evidence>
<feature type="region of interest" description="Disordered" evidence="1">
    <location>
        <begin position="1"/>
        <end position="23"/>
    </location>
</feature>
<accession>A0A4C1U0N3</accession>
<gene>
    <name evidence="2" type="ORF">EVAR_8917_1</name>
</gene>
<evidence type="ECO:0000313" key="3">
    <source>
        <dbReference type="Proteomes" id="UP000299102"/>
    </source>
</evidence>
<reference evidence="2 3" key="1">
    <citation type="journal article" date="2019" name="Commun. Biol.">
        <title>The bagworm genome reveals a unique fibroin gene that provides high tensile strength.</title>
        <authorList>
            <person name="Kono N."/>
            <person name="Nakamura H."/>
            <person name="Ohtoshi R."/>
            <person name="Tomita M."/>
            <person name="Numata K."/>
            <person name="Arakawa K."/>
        </authorList>
    </citation>
    <scope>NUCLEOTIDE SEQUENCE [LARGE SCALE GENOMIC DNA]</scope>
</reference>
<dbReference type="Proteomes" id="UP000299102">
    <property type="component" value="Unassembled WGS sequence"/>
</dbReference>
<name>A0A4C1U0N3_EUMVA</name>
<dbReference type="AlphaFoldDB" id="A0A4C1U0N3"/>